<evidence type="ECO:0000313" key="5">
    <source>
        <dbReference type="EMBL" id="CBH25542.1"/>
    </source>
</evidence>
<sequence>MIAFAAWVSFLRRYATRPLCTFLTPPMARRVVLALLVALALPALAHGQDAPFSRMDVFDLEWVANPQVSPDGSQIVYQRRGMDVMEDRRTSALWRLDADGTDHTKLTPRTAVESSPRWSPDGSKIAFTSSDEEHGTEIYVHWVEQNKTARITQLENAPSGLSWSPDGAHLAFSMHVSAPEPTLASRPEPPEGADWAEPPRVETRLNHESDGTGVLDYGHDHLFVVRADGGRARQVTAGDYNHSSRPVWTPDGEALLYSASRHDNWERERRNSELYRVPVDGGESTPLTDRFGPDHTPRVSPDGETIAYLGYDDEVQTYQVTRLYVMDRDGSNRRVVDLGLNRSIDDIAWDENGEGLYVQYEDEGTTKLGHTTLDGSTSVVATNLGGTSIGRPYGGGDFSVSEAGRLAFNQTSPAHPAELAVTRRGRDTTRQLTDLNGDLLDDRTLGAVEEIRYSSSKDGREIHGWVVTPPNYDPDRAYPLMVEIHGGPIANYGDRFSAEIQLYAAAGYVVFYPNARGSTSYGETFGNLLYNDFSGGEYQDIMDGVNRLVERDYVAADSLYVTGGSAGGTSAAWITGKTDRFRAAAVQKPVTNWISKTLAADNYYGYAEYRYPGQPWENPMEYWDVSPVSLLGSMSTPTVVIVGGDDLRTPPWQAKQLYNGLKLRGVEAAYVEIPGASHGISYRPSQLITKVDHVLGWFDRYRQ</sequence>
<gene>
    <name evidence="5" type="ordered locus">SRM_02621</name>
</gene>
<dbReference type="Gene3D" id="2.120.10.30">
    <property type="entry name" value="TolB, C-terminal domain"/>
    <property type="match status" value="2"/>
</dbReference>
<dbReference type="KEGG" id="srm:SRM_02621"/>
<dbReference type="Gene3D" id="3.40.50.1820">
    <property type="entry name" value="alpha/beta hydrolase"/>
    <property type="match status" value="1"/>
</dbReference>
<dbReference type="InterPro" id="IPR011042">
    <property type="entry name" value="6-blade_b-propeller_TolB-like"/>
</dbReference>
<dbReference type="PANTHER" id="PTHR42776:SF27">
    <property type="entry name" value="DIPEPTIDYL PEPTIDASE FAMILY MEMBER 6"/>
    <property type="match status" value="1"/>
</dbReference>
<dbReference type="InterPro" id="IPR029058">
    <property type="entry name" value="AB_hydrolase_fold"/>
</dbReference>
<dbReference type="InterPro" id="IPR001375">
    <property type="entry name" value="Peptidase_S9_cat"/>
</dbReference>
<dbReference type="InterPro" id="IPR011659">
    <property type="entry name" value="WD40"/>
</dbReference>
<keyword evidence="1" id="KW-0378">Hydrolase</keyword>
<feature type="domain" description="Peptidase S9 prolyl oligopeptidase catalytic" evidence="4">
    <location>
        <begin position="495"/>
        <end position="701"/>
    </location>
</feature>
<keyword evidence="2" id="KW-0720">Serine protease</keyword>
<keyword evidence="2" id="KW-0645">Protease</keyword>
<proteinExistence type="predicted"/>
<dbReference type="GO" id="GO:0004252">
    <property type="term" value="F:serine-type endopeptidase activity"/>
    <property type="evidence" value="ECO:0007669"/>
    <property type="project" value="TreeGrafter"/>
</dbReference>
<dbReference type="AlphaFoldDB" id="D5HBY7"/>
<evidence type="ECO:0000256" key="1">
    <source>
        <dbReference type="ARBA" id="ARBA00022801"/>
    </source>
</evidence>
<dbReference type="RefSeq" id="WP_013062603.1">
    <property type="nucleotide sequence ID" value="NC_014032.1"/>
</dbReference>
<evidence type="ECO:0000256" key="3">
    <source>
        <dbReference type="SAM" id="MobiDB-lite"/>
    </source>
</evidence>
<dbReference type="Pfam" id="PF07676">
    <property type="entry name" value="PD40"/>
    <property type="match status" value="3"/>
</dbReference>
<reference evidence="6" key="2">
    <citation type="submission" date="2010-04" db="EMBL/GenBank/DDBJ databases">
        <title>Genome sequence of Salinibacter ruber M8.</title>
        <authorList>
            <consortium name="Genoscope"/>
        </authorList>
    </citation>
    <scope>NUCLEOTIDE SEQUENCE [LARGE SCALE GENOMIC DNA]</scope>
    <source>
        <strain evidence="6">M8</strain>
    </source>
</reference>
<dbReference type="ESTHER" id="salrd-q2rzy1">
    <property type="family name" value="ACPH_Peptidase_S9"/>
</dbReference>
<dbReference type="PANTHER" id="PTHR42776">
    <property type="entry name" value="SERINE PEPTIDASE S9 FAMILY MEMBER"/>
    <property type="match status" value="1"/>
</dbReference>
<evidence type="ECO:0000313" key="6">
    <source>
        <dbReference type="Proteomes" id="UP000000933"/>
    </source>
</evidence>
<feature type="region of interest" description="Disordered" evidence="3">
    <location>
        <begin position="105"/>
        <end position="124"/>
    </location>
</feature>
<organism evidence="5 6">
    <name type="scientific">Salinibacter ruber (strain M8)</name>
    <dbReference type="NCBI Taxonomy" id="761659"/>
    <lineage>
        <taxon>Bacteria</taxon>
        <taxon>Pseudomonadati</taxon>
        <taxon>Rhodothermota</taxon>
        <taxon>Rhodothermia</taxon>
        <taxon>Rhodothermales</taxon>
        <taxon>Salinibacteraceae</taxon>
        <taxon>Salinibacter</taxon>
    </lineage>
</organism>
<accession>D5HBY7</accession>
<dbReference type="Pfam" id="PF00326">
    <property type="entry name" value="Peptidase_S9"/>
    <property type="match status" value="1"/>
</dbReference>
<evidence type="ECO:0000256" key="2">
    <source>
        <dbReference type="ARBA" id="ARBA00022825"/>
    </source>
</evidence>
<dbReference type="GO" id="GO:0006508">
    <property type="term" value="P:proteolysis"/>
    <property type="evidence" value="ECO:0007669"/>
    <property type="project" value="InterPro"/>
</dbReference>
<dbReference type="Proteomes" id="UP000000933">
    <property type="component" value="Chromosome"/>
</dbReference>
<reference evidence="5 6" key="1">
    <citation type="journal article" date="2010" name="ISME J.">
        <title>Fine-scale evolution: genomic, phenotypic and ecological differentiation in two coexisting Salinibacter ruber strains.</title>
        <authorList>
            <person name="Pena A."/>
            <person name="Teeling H."/>
            <person name="Huerta-Cepas J."/>
            <person name="Santos F."/>
            <person name="Yarza P."/>
            <person name="Brito-Echeverria J."/>
            <person name="Lucio M."/>
            <person name="Schmitt-Kopplin P."/>
            <person name="Meseguer I."/>
            <person name="Schenowitz C."/>
            <person name="Dossat C."/>
            <person name="Barbe V."/>
            <person name="Dopazo J."/>
            <person name="Rossello-Mora R."/>
            <person name="Schuler M."/>
            <person name="Glockner F.O."/>
            <person name="Amann R."/>
            <person name="Gabaldon T."/>
            <person name="Anton J."/>
        </authorList>
    </citation>
    <scope>NUCLEOTIDE SEQUENCE [LARGE SCALE GENOMIC DNA]</scope>
    <source>
        <strain evidence="5 6">M8</strain>
    </source>
</reference>
<protein>
    <submittedName>
        <fullName evidence="5">Acylaminoacyl-peptidase</fullName>
    </submittedName>
</protein>
<dbReference type="EMBL" id="FP565814">
    <property type="protein sequence ID" value="CBH25542.1"/>
    <property type="molecule type" value="Genomic_DNA"/>
</dbReference>
<evidence type="ECO:0000259" key="4">
    <source>
        <dbReference type="Pfam" id="PF00326"/>
    </source>
</evidence>
<name>D5HBY7_SALRM</name>
<feature type="region of interest" description="Disordered" evidence="3">
    <location>
        <begin position="278"/>
        <end position="301"/>
    </location>
</feature>
<dbReference type="SUPFAM" id="SSF82171">
    <property type="entry name" value="DPP6 N-terminal domain-like"/>
    <property type="match status" value="1"/>
</dbReference>
<dbReference type="SUPFAM" id="SSF53474">
    <property type="entry name" value="alpha/beta-Hydrolases"/>
    <property type="match status" value="1"/>
</dbReference>
<dbReference type="HOGENOM" id="CLU_008615_2_1_10"/>